<evidence type="ECO:0000313" key="3">
    <source>
        <dbReference type="EMBL" id="MBC5992234.1"/>
    </source>
</evidence>
<evidence type="ECO:0000313" key="4">
    <source>
        <dbReference type="Proteomes" id="UP000603640"/>
    </source>
</evidence>
<dbReference type="Gene3D" id="3.60.15.10">
    <property type="entry name" value="Ribonuclease Z/Hydroxyacylglutathione hydrolase-like"/>
    <property type="match status" value="1"/>
</dbReference>
<dbReference type="Proteomes" id="UP000603640">
    <property type="component" value="Unassembled WGS sequence"/>
</dbReference>
<accession>A0A923N5J1</accession>
<evidence type="ECO:0000259" key="2">
    <source>
        <dbReference type="SMART" id="SM00849"/>
    </source>
</evidence>
<dbReference type="EMBL" id="JACRVF010000001">
    <property type="protein sequence ID" value="MBC5992234.1"/>
    <property type="molecule type" value="Genomic_DNA"/>
</dbReference>
<feature type="signal peptide" evidence="1">
    <location>
        <begin position="1"/>
        <end position="26"/>
    </location>
</feature>
<feature type="domain" description="Metallo-beta-lactamase" evidence="2">
    <location>
        <begin position="286"/>
        <end position="466"/>
    </location>
</feature>
<feature type="chain" id="PRO_5037365814" evidence="1">
    <location>
        <begin position="27"/>
        <end position="490"/>
    </location>
</feature>
<dbReference type="SUPFAM" id="SSF56281">
    <property type="entry name" value="Metallo-hydrolase/oxidoreductase"/>
    <property type="match status" value="1"/>
</dbReference>
<reference evidence="3" key="1">
    <citation type="submission" date="2020-08" db="EMBL/GenBank/DDBJ databases">
        <title>Pontibacter sp. SD6 16S ribosomal RNA gene Genome sequencing and assembly.</title>
        <authorList>
            <person name="Kang M."/>
        </authorList>
    </citation>
    <scope>NUCLEOTIDE SEQUENCE</scope>
    <source>
        <strain evidence="3">SD6</strain>
    </source>
</reference>
<dbReference type="InterPro" id="IPR050855">
    <property type="entry name" value="NDM-1-like"/>
</dbReference>
<proteinExistence type="predicted"/>
<gene>
    <name evidence="3" type="ORF">H8S84_05230</name>
</gene>
<dbReference type="SMART" id="SM00849">
    <property type="entry name" value="Lactamase_B"/>
    <property type="match status" value="1"/>
</dbReference>
<comment type="caution">
    <text evidence="3">The sequence shown here is derived from an EMBL/GenBank/DDBJ whole genome shotgun (WGS) entry which is preliminary data.</text>
</comment>
<keyword evidence="4" id="KW-1185">Reference proteome</keyword>
<protein>
    <submittedName>
        <fullName evidence="3">MBL fold metallo-hydrolase</fullName>
    </submittedName>
</protein>
<organism evidence="3 4">
    <name type="scientific">Pontibacter cellulosilyticus</name>
    <dbReference type="NCBI Taxonomy" id="1720253"/>
    <lineage>
        <taxon>Bacteria</taxon>
        <taxon>Pseudomonadati</taxon>
        <taxon>Bacteroidota</taxon>
        <taxon>Cytophagia</taxon>
        <taxon>Cytophagales</taxon>
        <taxon>Hymenobacteraceae</taxon>
        <taxon>Pontibacter</taxon>
    </lineage>
</organism>
<dbReference type="InterPro" id="IPR036866">
    <property type="entry name" value="RibonucZ/Hydroxyglut_hydro"/>
</dbReference>
<dbReference type="RefSeq" id="WP_187066188.1">
    <property type="nucleotide sequence ID" value="NZ_JACRVF010000001.1"/>
</dbReference>
<dbReference type="InterPro" id="IPR001279">
    <property type="entry name" value="Metallo-B-lactamas"/>
</dbReference>
<name>A0A923N5J1_9BACT</name>
<keyword evidence="1" id="KW-0732">Signal</keyword>
<dbReference type="PANTHER" id="PTHR42951:SF20">
    <property type="entry name" value="BETA LACTAMASE"/>
    <property type="match status" value="1"/>
</dbReference>
<dbReference type="AlphaFoldDB" id="A0A923N5J1"/>
<dbReference type="PANTHER" id="PTHR42951">
    <property type="entry name" value="METALLO-BETA-LACTAMASE DOMAIN-CONTAINING"/>
    <property type="match status" value="1"/>
</dbReference>
<dbReference type="Pfam" id="PF00753">
    <property type="entry name" value="Lactamase_B"/>
    <property type="match status" value="1"/>
</dbReference>
<evidence type="ECO:0000256" key="1">
    <source>
        <dbReference type="SAM" id="SignalP"/>
    </source>
</evidence>
<sequence length="490" mass="55010">MKKILTKTALIAMLILLGATWSEGMAQDPRTYLKKSLKAYGKWKDVKTLSYEVSGKRDAGAQGKRYKSGEQQAYSARRAYHLPEKKLYETNLNTFPGGYAFHFATIVQDTLAYNYDIDGTRGGRVYNSAGKAIAENRYKVVNNHIAYFKVKDLQESTDSLIILESNATYKIIRRLNVKATPIADYYFANKTNLLEKVVADQAGQQVELQYSNYSKTAGRLENTEVKVSVNGKTSYEEKVNVTRTNFVFDNSTLEVPKDYKPNKAEGPSKPKEIAKDIYLIERLAGDRNVLFVNMDDYITVIEAPISSELSKQVIQKIREVVPDKPIKYVFTTHFHSDHTGGLRQYAHLGAELMMAAPTQAYVKDLLAAPQPDDFGKSGATAAQFKTITGKYVLQDDNHLIEFYEVPNSHCDGMALAYFPKERLIYQGDLLSVPLDGTLPFAIEVTQDMKTFLDNNGISFKRMIGHHGHNQITPAMLEQIMLKGKGTANAK</sequence>